<evidence type="ECO:0000313" key="1">
    <source>
        <dbReference type="EMBL" id="KAJ8867084.1"/>
    </source>
</evidence>
<gene>
    <name evidence="1" type="ORF">PR048_032946</name>
</gene>
<comment type="caution">
    <text evidence="1">The sequence shown here is derived from an EMBL/GenBank/DDBJ whole genome shotgun (WGS) entry which is preliminary data.</text>
</comment>
<organism evidence="1 2">
    <name type="scientific">Dryococelus australis</name>
    <dbReference type="NCBI Taxonomy" id="614101"/>
    <lineage>
        <taxon>Eukaryota</taxon>
        <taxon>Metazoa</taxon>
        <taxon>Ecdysozoa</taxon>
        <taxon>Arthropoda</taxon>
        <taxon>Hexapoda</taxon>
        <taxon>Insecta</taxon>
        <taxon>Pterygota</taxon>
        <taxon>Neoptera</taxon>
        <taxon>Polyneoptera</taxon>
        <taxon>Phasmatodea</taxon>
        <taxon>Verophasmatodea</taxon>
        <taxon>Anareolatae</taxon>
        <taxon>Phasmatidae</taxon>
        <taxon>Eurycanthinae</taxon>
        <taxon>Dryococelus</taxon>
    </lineage>
</organism>
<proteinExistence type="predicted"/>
<dbReference type="Proteomes" id="UP001159363">
    <property type="component" value="Chromosome 15"/>
</dbReference>
<accession>A0ABQ9G3P1</accession>
<dbReference type="EMBL" id="JARBHB010000016">
    <property type="protein sequence ID" value="KAJ8867084.1"/>
    <property type="molecule type" value="Genomic_DNA"/>
</dbReference>
<evidence type="ECO:0000313" key="2">
    <source>
        <dbReference type="Proteomes" id="UP001159363"/>
    </source>
</evidence>
<sequence>MLAVTALFLATEDSYSSLQYFFRISKQAIEKIVPEVCAAHVEALKGNINQNAGRKTITMAAERPLSEMKRWLLRDL</sequence>
<reference evidence="1 2" key="1">
    <citation type="submission" date="2023-02" db="EMBL/GenBank/DDBJ databases">
        <title>LHISI_Scaffold_Assembly.</title>
        <authorList>
            <person name="Stuart O.P."/>
            <person name="Cleave R."/>
            <person name="Magrath M.J.L."/>
            <person name="Mikheyev A.S."/>
        </authorList>
    </citation>
    <scope>NUCLEOTIDE SEQUENCE [LARGE SCALE GENOMIC DNA]</scope>
    <source>
        <strain evidence="1">Daus_M_001</strain>
        <tissue evidence="1">Leg muscle</tissue>
    </source>
</reference>
<keyword evidence="2" id="KW-1185">Reference proteome</keyword>
<protein>
    <submittedName>
        <fullName evidence="1">Uncharacterized protein</fullName>
    </submittedName>
</protein>
<name>A0ABQ9G3P1_9NEOP</name>